<sequence>MRTGKSYLLERKIWKVSWICLQENLYNVAINLVHSQQADASATAEVLRKYGDHLYGKQDYNEAISKQLQERGLASKDHTTLLLNCYTKLKDVEKLNKFIKGEESVGEQRFDVETAIRVCRSAGYHEHAM</sequence>
<dbReference type="EMBL" id="JADCNM010000006">
    <property type="protein sequence ID" value="KAG0478880.1"/>
    <property type="molecule type" value="Genomic_DNA"/>
</dbReference>
<feature type="repeat" description="CHCR" evidence="6">
    <location>
        <begin position="31"/>
        <end position="129"/>
    </location>
</feature>
<evidence type="ECO:0000256" key="3">
    <source>
        <dbReference type="ARBA" id="ARBA00022771"/>
    </source>
</evidence>
<evidence type="ECO:0000313" key="8">
    <source>
        <dbReference type="EMBL" id="KAG0478880.1"/>
    </source>
</evidence>
<protein>
    <submittedName>
        <fullName evidence="7">Uncharacterized protein</fullName>
    </submittedName>
</protein>
<keyword evidence="2" id="KW-0479">Metal-binding</keyword>
<dbReference type="PROSITE" id="PS50236">
    <property type="entry name" value="CHCR"/>
    <property type="match status" value="1"/>
</dbReference>
<evidence type="ECO:0000256" key="2">
    <source>
        <dbReference type="ARBA" id="ARBA00022723"/>
    </source>
</evidence>
<evidence type="ECO:0000256" key="1">
    <source>
        <dbReference type="ARBA" id="ARBA00004184"/>
    </source>
</evidence>
<reference evidence="9 10" key="1">
    <citation type="journal article" date="2020" name="Nat. Food">
        <title>A phased Vanilla planifolia genome enables genetic improvement of flavour and production.</title>
        <authorList>
            <person name="Hasing T."/>
            <person name="Tang H."/>
            <person name="Brym M."/>
            <person name="Khazi F."/>
            <person name="Huang T."/>
            <person name="Chambers A.H."/>
        </authorList>
    </citation>
    <scope>NUCLEOTIDE SEQUENCE [LARGE SCALE GENOMIC DNA]</scope>
    <source>
        <tissue evidence="7">Leaf</tissue>
    </source>
</reference>
<dbReference type="InterPro" id="IPR000547">
    <property type="entry name" value="Clathrin_H-chain/VPS_repeat"/>
</dbReference>
<dbReference type="OrthoDB" id="26184at2759"/>
<keyword evidence="9" id="KW-1185">Reference proteome</keyword>
<comment type="caution">
    <text evidence="7">The sequence shown here is derived from an EMBL/GenBank/DDBJ whole genome shotgun (WGS) entry which is preliminary data.</text>
</comment>
<name>A0A835QU69_VANPL</name>
<evidence type="ECO:0000256" key="5">
    <source>
        <dbReference type="ARBA" id="ARBA00023136"/>
    </source>
</evidence>
<evidence type="ECO:0000313" key="10">
    <source>
        <dbReference type="Proteomes" id="UP000639772"/>
    </source>
</evidence>
<organism evidence="7 9">
    <name type="scientific">Vanilla planifolia</name>
    <name type="common">Vanilla</name>
    <dbReference type="NCBI Taxonomy" id="51239"/>
    <lineage>
        <taxon>Eukaryota</taxon>
        <taxon>Viridiplantae</taxon>
        <taxon>Streptophyta</taxon>
        <taxon>Embryophyta</taxon>
        <taxon>Tracheophyta</taxon>
        <taxon>Spermatophyta</taxon>
        <taxon>Magnoliopsida</taxon>
        <taxon>Liliopsida</taxon>
        <taxon>Asparagales</taxon>
        <taxon>Orchidaceae</taxon>
        <taxon>Vanilloideae</taxon>
        <taxon>Vanilleae</taxon>
        <taxon>Vanilla</taxon>
    </lineage>
</organism>
<dbReference type="GO" id="GO:0007032">
    <property type="term" value="P:endosome organization"/>
    <property type="evidence" value="ECO:0007669"/>
    <property type="project" value="TreeGrafter"/>
</dbReference>
<comment type="subcellular location">
    <subcellularLocation>
        <location evidence="1">Endomembrane system</location>
        <topology evidence="1">Peripheral membrane protein</topology>
    </subcellularLocation>
</comment>
<proteinExistence type="predicted"/>
<dbReference type="GO" id="GO:0030674">
    <property type="term" value="F:protein-macromolecule adaptor activity"/>
    <property type="evidence" value="ECO:0007669"/>
    <property type="project" value="TreeGrafter"/>
</dbReference>
<dbReference type="GO" id="GO:0007033">
    <property type="term" value="P:vacuole organization"/>
    <property type="evidence" value="ECO:0007669"/>
    <property type="project" value="TreeGrafter"/>
</dbReference>
<evidence type="ECO:0000256" key="4">
    <source>
        <dbReference type="ARBA" id="ARBA00022833"/>
    </source>
</evidence>
<dbReference type="GO" id="GO:0006886">
    <property type="term" value="P:intracellular protein transport"/>
    <property type="evidence" value="ECO:0007669"/>
    <property type="project" value="UniProtKB-UniRule"/>
</dbReference>
<dbReference type="EMBL" id="JADCNL010000006">
    <property type="protein sequence ID" value="KAG0477196.1"/>
    <property type="molecule type" value="Genomic_DNA"/>
</dbReference>
<dbReference type="GO" id="GO:0008270">
    <property type="term" value="F:zinc ion binding"/>
    <property type="evidence" value="ECO:0007669"/>
    <property type="project" value="UniProtKB-KW"/>
</dbReference>
<dbReference type="PANTHER" id="PTHR23323:SF24">
    <property type="entry name" value="VACUOLAR PROTEIN SORTING-ASSOCIATED PROTEIN 11 HOMOLOG"/>
    <property type="match status" value="1"/>
</dbReference>
<dbReference type="GO" id="GO:0030897">
    <property type="term" value="C:HOPS complex"/>
    <property type="evidence" value="ECO:0007669"/>
    <property type="project" value="TreeGrafter"/>
</dbReference>
<dbReference type="InterPro" id="IPR057308">
    <property type="entry name" value="CHCR_PEP5_VPS11"/>
</dbReference>
<keyword evidence="3" id="KW-0863">Zinc-finger</keyword>
<dbReference type="GO" id="GO:0005768">
    <property type="term" value="C:endosome"/>
    <property type="evidence" value="ECO:0007669"/>
    <property type="project" value="TreeGrafter"/>
</dbReference>
<evidence type="ECO:0000256" key="6">
    <source>
        <dbReference type="PROSITE-ProRule" id="PRU01006"/>
    </source>
</evidence>
<keyword evidence="4" id="KW-0862">Zinc</keyword>
<dbReference type="GO" id="GO:0048284">
    <property type="term" value="P:organelle fusion"/>
    <property type="evidence" value="ECO:0007669"/>
    <property type="project" value="TreeGrafter"/>
</dbReference>
<keyword evidence="5" id="KW-0472">Membrane</keyword>
<dbReference type="Proteomes" id="UP000639772">
    <property type="component" value="Chromosome 6"/>
</dbReference>
<evidence type="ECO:0000313" key="9">
    <source>
        <dbReference type="Proteomes" id="UP000636800"/>
    </source>
</evidence>
<gene>
    <name evidence="8" type="ORF">HPP92_013599</name>
    <name evidence="7" type="ORF">HPP92_014037</name>
</gene>
<evidence type="ECO:0000313" key="7">
    <source>
        <dbReference type="EMBL" id="KAG0477196.1"/>
    </source>
</evidence>
<accession>A0A835QU69</accession>
<dbReference type="GO" id="GO:0006904">
    <property type="term" value="P:vesicle docking involved in exocytosis"/>
    <property type="evidence" value="ECO:0007669"/>
    <property type="project" value="TreeGrafter"/>
</dbReference>
<dbReference type="AlphaFoldDB" id="A0A835QU69"/>
<dbReference type="Proteomes" id="UP000636800">
    <property type="component" value="Chromosome 6"/>
</dbReference>
<dbReference type="Pfam" id="PF23356">
    <property type="entry name" value="TPR_PEP5_VPS11"/>
    <property type="match status" value="1"/>
</dbReference>
<dbReference type="PANTHER" id="PTHR23323">
    <property type="entry name" value="VACUOLAR PROTEIN SORTING-ASSOCIATED PROTEIN"/>
    <property type="match status" value="1"/>
</dbReference>